<keyword evidence="1" id="KW-1133">Transmembrane helix</keyword>
<feature type="transmembrane region" description="Helical" evidence="1">
    <location>
        <begin position="59"/>
        <end position="79"/>
    </location>
</feature>
<evidence type="ECO:0008006" key="4">
    <source>
        <dbReference type="Google" id="ProtNLM"/>
    </source>
</evidence>
<reference evidence="2 3" key="1">
    <citation type="submission" date="2018-07" db="EMBL/GenBank/DDBJ databases">
        <title>Genomic Encyclopedia of Type Strains, Phase III (KMG-III): the genomes of soil and plant-associated and newly described type strains.</title>
        <authorList>
            <person name="Whitman W."/>
        </authorList>
    </citation>
    <scope>NUCLEOTIDE SEQUENCE [LARGE SCALE GENOMIC DNA]</scope>
    <source>
        <strain evidence="2 3">CECT 8333</strain>
    </source>
</reference>
<dbReference type="AlphaFoldDB" id="A0A369BRW3"/>
<dbReference type="RefSeq" id="WP_114495229.1">
    <property type="nucleotide sequence ID" value="NZ_QPJW01000001.1"/>
</dbReference>
<feature type="transmembrane region" description="Helical" evidence="1">
    <location>
        <begin position="188"/>
        <end position="207"/>
    </location>
</feature>
<protein>
    <recommendedName>
        <fullName evidence="4">DUF4386 family protein</fullName>
    </recommendedName>
</protein>
<comment type="caution">
    <text evidence="2">The sequence shown here is derived from an EMBL/GenBank/DDBJ whole genome shotgun (WGS) entry which is preliminary data.</text>
</comment>
<accession>A0A369BRW3</accession>
<keyword evidence="1" id="KW-0472">Membrane</keyword>
<sequence length="214" mass="23515">MKPKIGAIKFGGITFILSGILFFAQYLFVLPIPTLPLSDADLVKWLQEWRFNISMADELMFFAALLLIPSLFALYRILVKADKIKTVLGCGLLAATVPVNILLVVILGRLVYPVYEIELSPEIYKLVLSIYYGGLHSVAIILGMATIILCLVIGKSILGKPMAYFGFTAGLLELVGAYPWLIGSVMVFVSQLVFSAWFVMLGLNMAWKSGQAEG</sequence>
<evidence type="ECO:0000313" key="3">
    <source>
        <dbReference type="Proteomes" id="UP000253090"/>
    </source>
</evidence>
<dbReference type="Proteomes" id="UP000253090">
    <property type="component" value="Unassembled WGS sequence"/>
</dbReference>
<feature type="transmembrane region" description="Helical" evidence="1">
    <location>
        <begin position="130"/>
        <end position="152"/>
    </location>
</feature>
<keyword evidence="1" id="KW-0812">Transmembrane</keyword>
<proteinExistence type="predicted"/>
<feature type="transmembrane region" description="Helical" evidence="1">
    <location>
        <begin position="7"/>
        <end position="28"/>
    </location>
</feature>
<feature type="transmembrane region" description="Helical" evidence="1">
    <location>
        <begin position="164"/>
        <end position="182"/>
    </location>
</feature>
<dbReference type="EMBL" id="QPJW01000001">
    <property type="protein sequence ID" value="RCX23336.1"/>
    <property type="molecule type" value="Genomic_DNA"/>
</dbReference>
<gene>
    <name evidence="2" type="ORF">DFP94_101933</name>
</gene>
<dbReference type="OrthoDB" id="2217569at2"/>
<organism evidence="2 3">
    <name type="scientific">Fontibacillus phaseoli</name>
    <dbReference type="NCBI Taxonomy" id="1416533"/>
    <lineage>
        <taxon>Bacteria</taxon>
        <taxon>Bacillati</taxon>
        <taxon>Bacillota</taxon>
        <taxon>Bacilli</taxon>
        <taxon>Bacillales</taxon>
        <taxon>Paenibacillaceae</taxon>
        <taxon>Fontibacillus</taxon>
    </lineage>
</organism>
<evidence type="ECO:0000313" key="2">
    <source>
        <dbReference type="EMBL" id="RCX23336.1"/>
    </source>
</evidence>
<evidence type="ECO:0000256" key="1">
    <source>
        <dbReference type="SAM" id="Phobius"/>
    </source>
</evidence>
<name>A0A369BRW3_9BACL</name>
<feature type="transmembrane region" description="Helical" evidence="1">
    <location>
        <begin position="86"/>
        <end position="110"/>
    </location>
</feature>
<keyword evidence="3" id="KW-1185">Reference proteome</keyword>